<name>A0A839AQL8_9FLAO</name>
<comment type="caution">
    <text evidence="2">The sequence shown here is derived from an EMBL/GenBank/DDBJ whole genome shotgun (WGS) entry which is preliminary data.</text>
</comment>
<organism evidence="2 3">
    <name type="scientific">Tenacibaculum pelagium</name>
    <dbReference type="NCBI Taxonomy" id="2759527"/>
    <lineage>
        <taxon>Bacteria</taxon>
        <taxon>Pseudomonadati</taxon>
        <taxon>Bacteroidota</taxon>
        <taxon>Flavobacteriia</taxon>
        <taxon>Flavobacteriales</taxon>
        <taxon>Flavobacteriaceae</taxon>
        <taxon>Tenacibaculum</taxon>
    </lineage>
</organism>
<reference evidence="2 3" key="1">
    <citation type="submission" date="2020-07" db="EMBL/GenBank/DDBJ databases">
        <title>Bacterium isolated from marine sediment.</title>
        <authorList>
            <person name="Shang D."/>
            <person name="Du Z.-J."/>
        </authorList>
    </citation>
    <scope>NUCLEOTIDE SEQUENCE [LARGE SCALE GENOMIC DNA]</scope>
    <source>
        <strain evidence="2 3">S7007</strain>
    </source>
</reference>
<sequence length="367" mass="42648">MEIEINMINVEDGDAIILTLKKEDKKALILIDGGYKKYYPKLKKRLEELLPSFDNKIDLVICTHYDNDHIGGIEKMLDDYHQIIQEIWIHKISDTLTEQVSLMKSELDSIEKIEEEYKRFKTLAGINEHQDFLIIEGYRDLLRVSEKLIQYDLESKTKEPTRGDYLEGFEEFTVISPTAKYYNSFLHELKGETFLKDIRNNISENKMILESFEEFTDLQEIRKGIDLSTPCSRLEKSSLKNSVTATNMVSIVTLLKANDCKYLFTGDAGIETFEDQNILDEDIKNLDWLDLPHHGSKNNTSEIMLSHFNPKTVFVSARGTANRPHYLIKQCLKNKETGDNIFVTNSDEETWYLKYDENGNTERILNT</sequence>
<gene>
    <name evidence="2" type="ORF">H3Z83_12730</name>
</gene>
<evidence type="ECO:0000259" key="1">
    <source>
        <dbReference type="Pfam" id="PF00753"/>
    </source>
</evidence>
<evidence type="ECO:0000313" key="2">
    <source>
        <dbReference type="EMBL" id="MBA6157375.1"/>
    </source>
</evidence>
<dbReference type="Proteomes" id="UP000563906">
    <property type="component" value="Unassembled WGS sequence"/>
</dbReference>
<dbReference type="InterPro" id="IPR001279">
    <property type="entry name" value="Metallo-B-lactamas"/>
</dbReference>
<dbReference type="InterPro" id="IPR036866">
    <property type="entry name" value="RibonucZ/Hydroxyglut_hydro"/>
</dbReference>
<protein>
    <submittedName>
        <fullName evidence="2">MBL fold metallo-hydrolase</fullName>
    </submittedName>
</protein>
<dbReference type="EMBL" id="JACGLS010000009">
    <property type="protein sequence ID" value="MBA6157375.1"/>
    <property type="molecule type" value="Genomic_DNA"/>
</dbReference>
<dbReference type="SUPFAM" id="SSF56281">
    <property type="entry name" value="Metallo-hydrolase/oxidoreductase"/>
    <property type="match status" value="1"/>
</dbReference>
<feature type="domain" description="Metallo-beta-lactamase" evidence="1">
    <location>
        <begin position="24"/>
        <end position="78"/>
    </location>
</feature>
<keyword evidence="3" id="KW-1185">Reference proteome</keyword>
<dbReference type="PANTHER" id="PTHR30619:SF1">
    <property type="entry name" value="RECOMBINATION PROTEIN 2"/>
    <property type="match status" value="1"/>
</dbReference>
<keyword evidence="2" id="KW-0378">Hydrolase</keyword>
<dbReference type="PANTHER" id="PTHR30619">
    <property type="entry name" value="DNA INTERNALIZATION/COMPETENCE PROTEIN COMEC/REC2"/>
    <property type="match status" value="1"/>
</dbReference>
<accession>A0A839AQL8</accession>
<dbReference type="GO" id="GO:0016787">
    <property type="term" value="F:hydrolase activity"/>
    <property type="evidence" value="ECO:0007669"/>
    <property type="project" value="UniProtKB-KW"/>
</dbReference>
<dbReference type="Pfam" id="PF00753">
    <property type="entry name" value="Lactamase_B"/>
    <property type="match status" value="1"/>
</dbReference>
<dbReference type="Gene3D" id="3.60.15.10">
    <property type="entry name" value="Ribonuclease Z/Hydroxyacylglutathione hydrolase-like"/>
    <property type="match status" value="1"/>
</dbReference>
<dbReference type="RefSeq" id="WP_182125878.1">
    <property type="nucleotide sequence ID" value="NZ_JACGLS010000009.1"/>
</dbReference>
<dbReference type="AlphaFoldDB" id="A0A839AQL8"/>
<evidence type="ECO:0000313" key="3">
    <source>
        <dbReference type="Proteomes" id="UP000563906"/>
    </source>
</evidence>
<proteinExistence type="predicted"/>
<dbReference type="InterPro" id="IPR052159">
    <property type="entry name" value="Competence_DNA_uptake"/>
</dbReference>